<feature type="transmembrane region" description="Helical" evidence="1">
    <location>
        <begin position="76"/>
        <end position="92"/>
    </location>
</feature>
<organism evidence="2 3">
    <name type="scientific">Blepharisma stoltei</name>
    <dbReference type="NCBI Taxonomy" id="1481888"/>
    <lineage>
        <taxon>Eukaryota</taxon>
        <taxon>Sar</taxon>
        <taxon>Alveolata</taxon>
        <taxon>Ciliophora</taxon>
        <taxon>Postciliodesmatophora</taxon>
        <taxon>Heterotrichea</taxon>
        <taxon>Heterotrichida</taxon>
        <taxon>Blepharismidae</taxon>
        <taxon>Blepharisma</taxon>
    </lineage>
</organism>
<keyword evidence="1" id="KW-0812">Transmembrane</keyword>
<feature type="transmembrane region" description="Helical" evidence="1">
    <location>
        <begin position="47"/>
        <end position="70"/>
    </location>
</feature>
<sequence length="95" mass="10978">MHKLGVIGKLIGFWIIVMFLPLYLLLLTAYEATKFDEKDIISKGIPLYWRVLMLFFLFAIMACVAPFVYILALPVLLTYGIIIYARSIWAFLSKI</sequence>
<evidence type="ECO:0000313" key="3">
    <source>
        <dbReference type="Proteomes" id="UP001162131"/>
    </source>
</evidence>
<reference evidence="2" key="1">
    <citation type="submission" date="2021-09" db="EMBL/GenBank/DDBJ databases">
        <authorList>
            <consortium name="AG Swart"/>
            <person name="Singh M."/>
            <person name="Singh A."/>
            <person name="Seah K."/>
            <person name="Emmerich C."/>
        </authorList>
    </citation>
    <scope>NUCLEOTIDE SEQUENCE</scope>
    <source>
        <strain evidence="2">ATCC30299</strain>
    </source>
</reference>
<keyword evidence="1" id="KW-1133">Transmembrane helix</keyword>
<comment type="caution">
    <text evidence="2">The sequence shown here is derived from an EMBL/GenBank/DDBJ whole genome shotgun (WGS) entry which is preliminary data.</text>
</comment>
<accession>A0AAU9IMA5</accession>
<evidence type="ECO:0000313" key="2">
    <source>
        <dbReference type="EMBL" id="CAG9315905.1"/>
    </source>
</evidence>
<dbReference type="Proteomes" id="UP001162131">
    <property type="component" value="Unassembled WGS sequence"/>
</dbReference>
<dbReference type="EMBL" id="CAJZBQ010000014">
    <property type="protein sequence ID" value="CAG9315905.1"/>
    <property type="molecule type" value="Genomic_DNA"/>
</dbReference>
<proteinExistence type="predicted"/>
<keyword evidence="3" id="KW-1185">Reference proteome</keyword>
<protein>
    <submittedName>
        <fullName evidence="2">Uncharacterized protein</fullName>
    </submittedName>
</protein>
<name>A0AAU9IMA5_9CILI</name>
<evidence type="ECO:0000256" key="1">
    <source>
        <dbReference type="SAM" id="Phobius"/>
    </source>
</evidence>
<feature type="transmembrane region" description="Helical" evidence="1">
    <location>
        <begin position="6"/>
        <end position="26"/>
    </location>
</feature>
<keyword evidence="1" id="KW-0472">Membrane</keyword>
<dbReference type="AlphaFoldDB" id="A0AAU9IMA5"/>
<gene>
    <name evidence="2" type="ORF">BSTOLATCC_MIC14649</name>
</gene>